<comment type="caution">
    <text evidence="12">The sequence shown here is derived from an EMBL/GenBank/DDBJ whole genome shotgun (WGS) entry which is preliminary data.</text>
</comment>
<dbReference type="Pfam" id="PF07715">
    <property type="entry name" value="Plug"/>
    <property type="match status" value="1"/>
</dbReference>
<dbReference type="InterPro" id="IPR012910">
    <property type="entry name" value="Plug_dom"/>
</dbReference>
<evidence type="ECO:0000256" key="4">
    <source>
        <dbReference type="ARBA" id="ARBA00022692"/>
    </source>
</evidence>
<dbReference type="InterPro" id="IPR023997">
    <property type="entry name" value="TonB-dep_OMP_SusC/RagA_CS"/>
</dbReference>
<dbReference type="NCBIfam" id="TIGR04057">
    <property type="entry name" value="SusC_RagA_signa"/>
    <property type="match status" value="1"/>
</dbReference>
<evidence type="ECO:0000256" key="7">
    <source>
        <dbReference type="ARBA" id="ARBA00023237"/>
    </source>
</evidence>
<dbReference type="InterPro" id="IPR023996">
    <property type="entry name" value="TonB-dep_OMP_SusC/RagA"/>
</dbReference>
<keyword evidence="12" id="KW-0675">Receptor</keyword>
<dbReference type="Proteomes" id="UP000253961">
    <property type="component" value="Unassembled WGS sequence"/>
</dbReference>
<evidence type="ECO:0000256" key="9">
    <source>
        <dbReference type="RuleBase" id="RU003357"/>
    </source>
</evidence>
<evidence type="ECO:0000256" key="6">
    <source>
        <dbReference type="ARBA" id="ARBA00023136"/>
    </source>
</evidence>
<dbReference type="PROSITE" id="PS52016">
    <property type="entry name" value="TONB_DEPENDENT_REC_3"/>
    <property type="match status" value="1"/>
</dbReference>
<reference evidence="12 13" key="1">
    <citation type="submission" date="2018-07" db="EMBL/GenBank/DDBJ databases">
        <title>Pedobacter sp. nov., isolated from soil.</title>
        <authorList>
            <person name="Zhou L.Y."/>
            <person name="Du Z.J."/>
        </authorList>
    </citation>
    <scope>NUCLEOTIDE SEQUENCE [LARGE SCALE GENOMIC DNA]</scope>
    <source>
        <strain evidence="12 13">JDX94</strain>
    </source>
</reference>
<dbReference type="AlphaFoldDB" id="A0A369Q1X4"/>
<organism evidence="12 13">
    <name type="scientific">Pedobacter chinensis</name>
    <dbReference type="NCBI Taxonomy" id="2282421"/>
    <lineage>
        <taxon>Bacteria</taxon>
        <taxon>Pseudomonadati</taxon>
        <taxon>Bacteroidota</taxon>
        <taxon>Sphingobacteriia</taxon>
        <taxon>Sphingobacteriales</taxon>
        <taxon>Sphingobacteriaceae</taxon>
        <taxon>Pedobacter</taxon>
    </lineage>
</organism>
<comment type="similarity">
    <text evidence="8 9">Belongs to the TonB-dependent receptor family.</text>
</comment>
<dbReference type="SUPFAM" id="SSF49464">
    <property type="entry name" value="Carboxypeptidase regulatory domain-like"/>
    <property type="match status" value="1"/>
</dbReference>
<dbReference type="EMBL" id="QPKV01000003">
    <property type="protein sequence ID" value="RDC56949.1"/>
    <property type="molecule type" value="Genomic_DNA"/>
</dbReference>
<keyword evidence="13" id="KW-1185">Reference proteome</keyword>
<evidence type="ECO:0000256" key="5">
    <source>
        <dbReference type="ARBA" id="ARBA00023077"/>
    </source>
</evidence>
<dbReference type="NCBIfam" id="TIGR04056">
    <property type="entry name" value="OMP_RagA_SusC"/>
    <property type="match status" value="1"/>
</dbReference>
<dbReference type="FunFam" id="2.170.130.10:FF:000008">
    <property type="entry name" value="SusC/RagA family TonB-linked outer membrane protein"/>
    <property type="match status" value="1"/>
</dbReference>
<dbReference type="Pfam" id="PF13715">
    <property type="entry name" value="CarbopepD_reg_2"/>
    <property type="match status" value="1"/>
</dbReference>
<name>A0A369Q1X4_9SPHI</name>
<evidence type="ECO:0000256" key="2">
    <source>
        <dbReference type="ARBA" id="ARBA00022448"/>
    </source>
</evidence>
<keyword evidence="2 8" id="KW-0813">Transport</keyword>
<evidence type="ECO:0000256" key="3">
    <source>
        <dbReference type="ARBA" id="ARBA00022452"/>
    </source>
</evidence>
<dbReference type="OrthoDB" id="9768177at2"/>
<accession>A0A369Q1X4</accession>
<evidence type="ECO:0000256" key="1">
    <source>
        <dbReference type="ARBA" id="ARBA00004571"/>
    </source>
</evidence>
<dbReference type="InterPro" id="IPR037066">
    <property type="entry name" value="Plug_dom_sf"/>
</dbReference>
<proteinExistence type="inferred from homology"/>
<gene>
    <name evidence="12" type="ORF">DU508_07045</name>
</gene>
<keyword evidence="7 8" id="KW-0998">Cell outer membrane</keyword>
<dbReference type="Gene3D" id="2.170.130.10">
    <property type="entry name" value="TonB-dependent receptor, plug domain"/>
    <property type="match status" value="1"/>
</dbReference>
<keyword evidence="3 8" id="KW-1134">Transmembrane beta strand</keyword>
<dbReference type="InterPro" id="IPR008969">
    <property type="entry name" value="CarboxyPept-like_regulatory"/>
</dbReference>
<dbReference type="Gene3D" id="2.60.40.1120">
    <property type="entry name" value="Carboxypeptidase-like, regulatory domain"/>
    <property type="match status" value="1"/>
</dbReference>
<feature type="domain" description="TonB-dependent receptor plug" evidence="11">
    <location>
        <begin position="123"/>
        <end position="230"/>
    </location>
</feature>
<evidence type="ECO:0000259" key="10">
    <source>
        <dbReference type="Pfam" id="PF00593"/>
    </source>
</evidence>
<dbReference type="InterPro" id="IPR039426">
    <property type="entry name" value="TonB-dep_rcpt-like"/>
</dbReference>
<dbReference type="InterPro" id="IPR036942">
    <property type="entry name" value="Beta-barrel_TonB_sf"/>
</dbReference>
<dbReference type="InterPro" id="IPR000531">
    <property type="entry name" value="Beta-barrel_TonB"/>
</dbReference>
<dbReference type="RefSeq" id="WP_115402133.1">
    <property type="nucleotide sequence ID" value="NZ_QPKV01000003.1"/>
</dbReference>
<keyword evidence="6 8" id="KW-0472">Membrane</keyword>
<keyword evidence="5 9" id="KW-0798">TonB box</keyword>
<evidence type="ECO:0000313" key="12">
    <source>
        <dbReference type="EMBL" id="RDC56949.1"/>
    </source>
</evidence>
<dbReference type="GO" id="GO:0009279">
    <property type="term" value="C:cell outer membrane"/>
    <property type="evidence" value="ECO:0007669"/>
    <property type="project" value="UniProtKB-SubCell"/>
</dbReference>
<dbReference type="SUPFAM" id="SSF56935">
    <property type="entry name" value="Porins"/>
    <property type="match status" value="1"/>
</dbReference>
<sequence>MRKPRQKIFLQRMVMLILLLGLTPTLLFAQKILKGKVLDEKNLPLPGAGIKLKISGKSTVAGDDGSFTISAPENEMALIISFIGYPSQEIEIKNGVSTYNVTLTPDSKNLNEVVVIGYGTQKRRDVTGSVVSVSGNTLREVPTANIQQALQGRAAGVEVQTVGTRPGSDAQIRIRGERSINASNNPLIVLDGIPYAGSLNDINPGDIASVDILKDASATAIYGSRGANGVILVTTKRGVTGDTRVSFNTYYGISDVINKYPVYNADQYRAMRDISTFVQGYTADELQGIATGRNTDWQDLMYQKGFITDNNITISGGGEKGQFSFGGGYFKQTSVLPNQDFSRGSIKGSGDFRIGKRVKAGFTNLTNYNITNGSQFGINVFPILSLSPLSSPYNPDGSINVKPAGNIDDFNTTYSPLLIKDKNDSWVDRVRRFNTFNSLFGEVEIIDGLKYRLNAGLNFSQQEGDQFRGTNSYFRPGLGNTASVNNSVSTSYTLENLLTYDKTFAKKHRVTVTGLYSFQRDQFHNTSVSKDSISADFVQFYNLGQSNSTPYAVLGGSESTATIISYMLRANYVFNDKYMLTVTGRIDGSSRLGVGNKYKQYPAVSAGWNISNEEFMSNLKTVSNLKLRAGFGTTSNQAIDVYSTLGGVSNGTAAQPVRYNYGTSSVAGYYISRIVDPNLDWEYTRTTNLGLDFGLLDNRITGAIDWYTAHTNKLLYGVSLPPTSGIEGTYLTNVGEVSNKGFEFSVSSLNIKTTGGFTWSTDLNFFINRNKLLKINGNVDRVIESQLFIGQPLSVIFDYKKLGIWQINEAAEAARYGAVPGQIKLEDNNGIDASGNLTGQPDGKIDQNDKTFVGSGQAKIQGGITNRFSYKGFDFSFVAYARIGGTLVSQTHQTLAGYLTINNGVRNGLAVDYWTPTNPTNSFPMPAAQISPQNDAWSTLGYYDASFVKIRSMNLGYTFSPSLTKRMGVQSLRVYATAQNPFILFSPYVKAGGVDPEPTGTGNQGVSNPNNLSTRALTISATVPSTRSFLLGLNINL</sequence>
<dbReference type="Gene3D" id="2.40.170.20">
    <property type="entry name" value="TonB-dependent receptor, beta-barrel domain"/>
    <property type="match status" value="1"/>
</dbReference>
<evidence type="ECO:0000313" key="13">
    <source>
        <dbReference type="Proteomes" id="UP000253961"/>
    </source>
</evidence>
<dbReference type="Pfam" id="PF00593">
    <property type="entry name" value="TonB_dep_Rec_b-barrel"/>
    <property type="match status" value="1"/>
</dbReference>
<evidence type="ECO:0000259" key="11">
    <source>
        <dbReference type="Pfam" id="PF07715"/>
    </source>
</evidence>
<keyword evidence="4 8" id="KW-0812">Transmembrane</keyword>
<protein>
    <submittedName>
        <fullName evidence="12">TonB-dependent receptor</fullName>
    </submittedName>
</protein>
<comment type="subcellular location">
    <subcellularLocation>
        <location evidence="1 8">Cell outer membrane</location>
        <topology evidence="1 8">Multi-pass membrane protein</topology>
    </subcellularLocation>
</comment>
<feature type="domain" description="TonB-dependent receptor-like beta-barrel" evidence="10">
    <location>
        <begin position="406"/>
        <end position="766"/>
    </location>
</feature>
<evidence type="ECO:0000256" key="8">
    <source>
        <dbReference type="PROSITE-ProRule" id="PRU01360"/>
    </source>
</evidence>